<keyword evidence="3" id="KW-0808">Transferase</keyword>
<dbReference type="NCBIfam" id="TIGR00449">
    <property type="entry name" value="tgt_general"/>
    <property type="match status" value="1"/>
</dbReference>
<dbReference type="Gene3D" id="3.20.20.105">
    <property type="entry name" value="Queuine tRNA-ribosyltransferase-like"/>
    <property type="match status" value="1"/>
</dbReference>
<dbReference type="Pfam" id="PF01702">
    <property type="entry name" value="TGT"/>
    <property type="match status" value="1"/>
</dbReference>
<dbReference type="GO" id="GO:0016757">
    <property type="term" value="F:glycosyltransferase activity"/>
    <property type="evidence" value="ECO:0007669"/>
    <property type="project" value="UniProtKB-KW"/>
</dbReference>
<dbReference type="InterPro" id="IPR036511">
    <property type="entry name" value="TGT-like_sf"/>
</dbReference>
<reference evidence="3" key="2">
    <citation type="journal article" date="2014" name="ISME J.">
        <title>Microbial stratification in low pH oxic and suboxic macroscopic growths along an acid mine drainage.</title>
        <authorList>
            <person name="Mendez-Garcia C."/>
            <person name="Mesa V."/>
            <person name="Sprenger R.R."/>
            <person name="Richter M."/>
            <person name="Diez M.S."/>
            <person name="Solano J."/>
            <person name="Bargiela R."/>
            <person name="Golyshina O.V."/>
            <person name="Manteca A."/>
            <person name="Ramos J.L."/>
            <person name="Gallego J.R."/>
            <person name="Llorente I."/>
            <person name="Martins Dos Santos V.A."/>
            <person name="Jensen O.N."/>
            <person name="Pelaez A.I."/>
            <person name="Sanchez J."/>
            <person name="Ferrer M."/>
        </authorList>
    </citation>
    <scope>NUCLEOTIDE SEQUENCE</scope>
</reference>
<protein>
    <submittedName>
        <fullName evidence="3">Queuine/other tRNA-ribosyltransferase</fullName>
        <ecNumber evidence="3">2.4.2.29</ecNumber>
    </submittedName>
</protein>
<feature type="non-terminal residue" evidence="3">
    <location>
        <position position="60"/>
    </location>
</feature>
<dbReference type="EC" id="2.4.2.29" evidence="3"/>
<feature type="domain" description="tRNA-guanine(15) transglycosylase-like" evidence="2">
    <location>
        <begin position="1"/>
        <end position="60"/>
    </location>
</feature>
<accession>T0XXA8</accession>
<comment type="caution">
    <text evidence="3">The sequence shown here is derived from an EMBL/GenBank/DDBJ whole genome shotgun (WGS) entry which is preliminary data.</text>
</comment>
<sequence length="60" mass="6454">MGWKGPILSDSGGFQILSLKDRRKVSEEGVHFQSPYDGASVFLSPEEVVRFSGAIGVTIA</sequence>
<organism evidence="3">
    <name type="scientific">mine drainage metagenome</name>
    <dbReference type="NCBI Taxonomy" id="410659"/>
    <lineage>
        <taxon>unclassified sequences</taxon>
        <taxon>metagenomes</taxon>
        <taxon>ecological metagenomes</taxon>
    </lineage>
</organism>
<dbReference type="SUPFAM" id="SSF51713">
    <property type="entry name" value="tRNA-guanine transglycosylase"/>
    <property type="match status" value="1"/>
</dbReference>
<dbReference type="GO" id="GO:0008616">
    <property type="term" value="P:tRNA queuosine(34) biosynthetic process"/>
    <property type="evidence" value="ECO:0007669"/>
    <property type="project" value="TreeGrafter"/>
</dbReference>
<dbReference type="AlphaFoldDB" id="T0XXA8"/>
<keyword evidence="1" id="KW-0819">tRNA processing</keyword>
<dbReference type="PANTHER" id="PTHR46499">
    <property type="entry name" value="QUEUINE TRNA-RIBOSYLTRANSFERASE"/>
    <property type="match status" value="1"/>
</dbReference>
<name>T0XXA8_9ZZZZ</name>
<dbReference type="EMBL" id="AUZX01016016">
    <property type="protein sequence ID" value="EQD27441.1"/>
    <property type="molecule type" value="Genomic_DNA"/>
</dbReference>
<evidence type="ECO:0000256" key="1">
    <source>
        <dbReference type="ARBA" id="ARBA00022694"/>
    </source>
</evidence>
<reference evidence="3" key="1">
    <citation type="submission" date="2013-08" db="EMBL/GenBank/DDBJ databases">
        <authorList>
            <person name="Mendez C."/>
            <person name="Richter M."/>
            <person name="Ferrer M."/>
            <person name="Sanchez J."/>
        </authorList>
    </citation>
    <scope>NUCLEOTIDE SEQUENCE</scope>
</reference>
<dbReference type="InterPro" id="IPR050076">
    <property type="entry name" value="ArchSynthase1/Queuine_TRR"/>
</dbReference>
<proteinExistence type="predicted"/>
<keyword evidence="3" id="KW-0328">Glycosyltransferase</keyword>
<dbReference type="GO" id="GO:0005829">
    <property type="term" value="C:cytosol"/>
    <property type="evidence" value="ECO:0007669"/>
    <property type="project" value="TreeGrafter"/>
</dbReference>
<evidence type="ECO:0000259" key="2">
    <source>
        <dbReference type="Pfam" id="PF01702"/>
    </source>
</evidence>
<evidence type="ECO:0000313" key="3">
    <source>
        <dbReference type="EMBL" id="EQD27441.1"/>
    </source>
</evidence>
<dbReference type="PANTHER" id="PTHR46499:SF1">
    <property type="entry name" value="QUEUINE TRNA-RIBOSYLTRANSFERASE"/>
    <property type="match status" value="1"/>
</dbReference>
<dbReference type="InterPro" id="IPR002616">
    <property type="entry name" value="tRNA_ribo_trans-like"/>
</dbReference>
<gene>
    <name evidence="3" type="ORF">B1A_21666</name>
</gene>